<organism evidence="2 3">
    <name type="scientific">Nelumbo nucifera</name>
    <name type="common">Sacred lotus</name>
    <dbReference type="NCBI Taxonomy" id="4432"/>
    <lineage>
        <taxon>Eukaryota</taxon>
        <taxon>Viridiplantae</taxon>
        <taxon>Streptophyta</taxon>
        <taxon>Embryophyta</taxon>
        <taxon>Tracheophyta</taxon>
        <taxon>Spermatophyta</taxon>
        <taxon>Magnoliopsida</taxon>
        <taxon>Proteales</taxon>
        <taxon>Nelumbonaceae</taxon>
        <taxon>Nelumbo</taxon>
    </lineage>
</organism>
<gene>
    <name evidence="2" type="ORF">HUJ06_000900</name>
</gene>
<protein>
    <submittedName>
        <fullName evidence="2">Uncharacterized protein</fullName>
    </submittedName>
</protein>
<dbReference type="Pfam" id="PF03140">
    <property type="entry name" value="DUF247"/>
    <property type="match status" value="1"/>
</dbReference>
<keyword evidence="3" id="KW-1185">Reference proteome</keyword>
<proteinExistence type="predicted"/>
<dbReference type="AlphaFoldDB" id="A0A822ZDT8"/>
<name>A0A822ZDT8_NELNU</name>
<feature type="transmembrane region" description="Helical" evidence="1">
    <location>
        <begin position="84"/>
        <end position="108"/>
    </location>
</feature>
<dbReference type="EMBL" id="DUZY01000006">
    <property type="protein sequence ID" value="DAD42670.1"/>
    <property type="molecule type" value="Genomic_DNA"/>
</dbReference>
<dbReference type="Proteomes" id="UP000607653">
    <property type="component" value="Unassembled WGS sequence"/>
</dbReference>
<dbReference type="InterPro" id="IPR004158">
    <property type="entry name" value="DUF247_pln"/>
</dbReference>
<evidence type="ECO:0000313" key="3">
    <source>
        <dbReference type="Proteomes" id="UP000607653"/>
    </source>
</evidence>
<dbReference type="PANTHER" id="PTHR31170">
    <property type="entry name" value="BNAC04G53230D PROTEIN"/>
    <property type="match status" value="1"/>
</dbReference>
<sequence length="111" mass="12838">MFYICFLDSLINHSDDVKEVRSAGVLLNNLGSDKDAADLINQMTGELVDCNEYFEVMREIRRFSNRKARTWMAEMLNTHFSTPWTAIAFFVGLLLILLTIFQTCYTMFPPV</sequence>
<reference evidence="2 3" key="1">
    <citation type="journal article" date="2020" name="Mol. Biol. Evol.">
        <title>Distinct Expression and Methylation Patterns for Genes with Different Fates following a Single Whole-Genome Duplication in Flowering Plants.</title>
        <authorList>
            <person name="Shi T."/>
            <person name="Rahmani R.S."/>
            <person name="Gugger P.F."/>
            <person name="Wang M."/>
            <person name="Li H."/>
            <person name="Zhang Y."/>
            <person name="Li Z."/>
            <person name="Wang Q."/>
            <person name="Van de Peer Y."/>
            <person name="Marchal K."/>
            <person name="Chen J."/>
        </authorList>
    </citation>
    <scope>NUCLEOTIDE SEQUENCE [LARGE SCALE GENOMIC DNA]</scope>
    <source>
        <tissue evidence="2">Leaf</tissue>
    </source>
</reference>
<dbReference type="PANTHER" id="PTHR31170:SF25">
    <property type="entry name" value="BNAA09G04570D PROTEIN"/>
    <property type="match status" value="1"/>
</dbReference>
<comment type="caution">
    <text evidence="2">The sequence shown here is derived from an EMBL/GenBank/DDBJ whole genome shotgun (WGS) entry which is preliminary data.</text>
</comment>
<evidence type="ECO:0000313" key="2">
    <source>
        <dbReference type="EMBL" id="DAD42670.1"/>
    </source>
</evidence>
<accession>A0A822ZDT8</accession>
<keyword evidence="1" id="KW-0472">Membrane</keyword>
<evidence type="ECO:0000256" key="1">
    <source>
        <dbReference type="SAM" id="Phobius"/>
    </source>
</evidence>
<keyword evidence="1" id="KW-1133">Transmembrane helix</keyword>
<keyword evidence="1" id="KW-0812">Transmembrane</keyword>